<keyword evidence="3" id="KW-0378">Hydrolase</keyword>
<dbReference type="GO" id="GO:0080120">
    <property type="term" value="P:CAAX-box protein maturation"/>
    <property type="evidence" value="ECO:0007669"/>
    <property type="project" value="UniProtKB-ARBA"/>
</dbReference>
<keyword evidence="1" id="KW-0472">Membrane</keyword>
<keyword evidence="3" id="KW-0645">Protease</keyword>
<evidence type="ECO:0000313" key="4">
    <source>
        <dbReference type="Proteomes" id="UP000269438"/>
    </source>
</evidence>
<dbReference type="Proteomes" id="UP000269438">
    <property type="component" value="Unassembled WGS sequence"/>
</dbReference>
<gene>
    <name evidence="3" type="ORF">D9V34_14725</name>
</gene>
<dbReference type="GO" id="GO:0008237">
    <property type="term" value="F:metallopeptidase activity"/>
    <property type="evidence" value="ECO:0007669"/>
    <property type="project" value="UniProtKB-KW"/>
</dbReference>
<feature type="transmembrane region" description="Helical" evidence="1">
    <location>
        <begin position="114"/>
        <end position="132"/>
    </location>
</feature>
<accession>A0A3L7AJL9</accession>
<feature type="transmembrane region" description="Helical" evidence="1">
    <location>
        <begin position="153"/>
        <end position="172"/>
    </location>
</feature>
<organism evidence="3 4">
    <name type="scientific">Mycetocola lacteus</name>
    <dbReference type="NCBI Taxonomy" id="76637"/>
    <lineage>
        <taxon>Bacteria</taxon>
        <taxon>Bacillati</taxon>
        <taxon>Actinomycetota</taxon>
        <taxon>Actinomycetes</taxon>
        <taxon>Micrococcales</taxon>
        <taxon>Microbacteriaceae</taxon>
        <taxon>Mycetocola</taxon>
    </lineage>
</organism>
<keyword evidence="1" id="KW-1133">Transmembrane helix</keyword>
<dbReference type="RefSeq" id="WP_121689247.1">
    <property type="nucleotide sequence ID" value="NZ_RCUY01000014.1"/>
</dbReference>
<dbReference type="InterPro" id="IPR003675">
    <property type="entry name" value="Rce1/LyrA-like_dom"/>
</dbReference>
<dbReference type="AlphaFoldDB" id="A0A3L7AJL9"/>
<dbReference type="OrthoDB" id="2222521at2"/>
<proteinExistence type="predicted"/>
<protein>
    <submittedName>
        <fullName evidence="3">CPBP family intramembrane metalloprotease</fullName>
    </submittedName>
</protein>
<keyword evidence="4" id="KW-1185">Reference proteome</keyword>
<dbReference type="EMBL" id="RCUY01000014">
    <property type="protein sequence ID" value="RLP79801.1"/>
    <property type="molecule type" value="Genomic_DNA"/>
</dbReference>
<evidence type="ECO:0000256" key="1">
    <source>
        <dbReference type="SAM" id="Phobius"/>
    </source>
</evidence>
<dbReference type="GO" id="GO:0004175">
    <property type="term" value="F:endopeptidase activity"/>
    <property type="evidence" value="ECO:0007669"/>
    <property type="project" value="UniProtKB-ARBA"/>
</dbReference>
<dbReference type="Pfam" id="PF02517">
    <property type="entry name" value="Rce1-like"/>
    <property type="match status" value="1"/>
</dbReference>
<feature type="domain" description="CAAX prenyl protease 2/Lysostaphin resistance protein A-like" evidence="2">
    <location>
        <begin position="119"/>
        <end position="215"/>
    </location>
</feature>
<comment type="caution">
    <text evidence="3">The sequence shown here is derived from an EMBL/GenBank/DDBJ whole genome shotgun (WGS) entry which is preliminary data.</text>
</comment>
<reference evidence="3 4" key="1">
    <citation type="submission" date="2018-10" db="EMBL/GenBank/DDBJ databases">
        <authorList>
            <person name="Li J."/>
        </authorList>
    </citation>
    <scope>NUCLEOTIDE SEQUENCE [LARGE SCALE GENOMIC DNA]</scope>
    <source>
        <strain evidence="3 4">JCM 11654</strain>
    </source>
</reference>
<feature type="transmembrane region" description="Helical" evidence="1">
    <location>
        <begin position="224"/>
        <end position="244"/>
    </location>
</feature>
<sequence length="258" mass="28353">MVNNTSSIPSALRVRPTAWRGVLVYLAYMAVFYAVFTLVGVDYMHVSDSVENVLTMFLPPTIAGFVLTVILVSVYGWWKPAIRELKRLPKWTLFLPIMATVIAAANMVTGDFSTVSPTMFLLVGIGCLMVGFSEETVNRGQLVVAFRTRFGETGVWLLTSLMFAVFHLPNIFYGVGGATYFQVFVAFGMGSLFYLTRRATGSLVFSMLLHAFWDFSSFTSHNVVSALLAPVVGYTAVIVVAILLGRERRAAKRAAVSA</sequence>
<feature type="transmembrane region" description="Helical" evidence="1">
    <location>
        <begin position="53"/>
        <end position="78"/>
    </location>
</feature>
<evidence type="ECO:0000313" key="3">
    <source>
        <dbReference type="EMBL" id="RLP79801.1"/>
    </source>
</evidence>
<feature type="transmembrane region" description="Helical" evidence="1">
    <location>
        <begin position="90"/>
        <end position="108"/>
    </location>
</feature>
<feature type="transmembrane region" description="Helical" evidence="1">
    <location>
        <begin position="21"/>
        <end position="41"/>
    </location>
</feature>
<keyword evidence="1" id="KW-0812">Transmembrane</keyword>
<evidence type="ECO:0000259" key="2">
    <source>
        <dbReference type="Pfam" id="PF02517"/>
    </source>
</evidence>
<keyword evidence="3" id="KW-0482">Metalloprotease</keyword>
<name>A0A3L7AJL9_9MICO</name>
<dbReference type="GO" id="GO:0006508">
    <property type="term" value="P:proteolysis"/>
    <property type="evidence" value="ECO:0007669"/>
    <property type="project" value="UniProtKB-KW"/>
</dbReference>